<protein>
    <submittedName>
        <fullName evidence="1">Uncharacterized protein</fullName>
    </submittedName>
</protein>
<accession>A0A7J0G8D7</accession>
<dbReference type="AlphaFoldDB" id="A0A7J0G8D7"/>
<dbReference type="EMBL" id="BJWL01000018">
    <property type="protein sequence ID" value="GFZ06992.1"/>
    <property type="molecule type" value="Genomic_DNA"/>
</dbReference>
<gene>
    <name evidence="1" type="ORF">Acr_18g0011620</name>
</gene>
<reference evidence="1 2" key="1">
    <citation type="submission" date="2019-07" db="EMBL/GenBank/DDBJ databases">
        <title>De Novo Assembly of kiwifruit Actinidia rufa.</title>
        <authorList>
            <person name="Sugita-Konishi S."/>
            <person name="Sato K."/>
            <person name="Mori E."/>
            <person name="Abe Y."/>
            <person name="Kisaki G."/>
            <person name="Hamano K."/>
            <person name="Suezawa K."/>
            <person name="Otani M."/>
            <person name="Fukuda T."/>
            <person name="Manabe T."/>
            <person name="Gomi K."/>
            <person name="Tabuchi M."/>
            <person name="Akimitsu K."/>
            <person name="Kataoka I."/>
        </authorList>
    </citation>
    <scope>NUCLEOTIDE SEQUENCE [LARGE SCALE GENOMIC DNA]</scope>
    <source>
        <strain evidence="2">cv. Fuchu</strain>
    </source>
</reference>
<proteinExistence type="predicted"/>
<name>A0A7J0G8D7_9ERIC</name>
<organism evidence="1 2">
    <name type="scientific">Actinidia rufa</name>
    <dbReference type="NCBI Taxonomy" id="165716"/>
    <lineage>
        <taxon>Eukaryota</taxon>
        <taxon>Viridiplantae</taxon>
        <taxon>Streptophyta</taxon>
        <taxon>Embryophyta</taxon>
        <taxon>Tracheophyta</taxon>
        <taxon>Spermatophyta</taxon>
        <taxon>Magnoliopsida</taxon>
        <taxon>eudicotyledons</taxon>
        <taxon>Gunneridae</taxon>
        <taxon>Pentapetalae</taxon>
        <taxon>asterids</taxon>
        <taxon>Ericales</taxon>
        <taxon>Actinidiaceae</taxon>
        <taxon>Actinidia</taxon>
    </lineage>
</organism>
<comment type="caution">
    <text evidence="1">The sequence shown here is derived from an EMBL/GenBank/DDBJ whole genome shotgun (WGS) entry which is preliminary data.</text>
</comment>
<evidence type="ECO:0000313" key="1">
    <source>
        <dbReference type="EMBL" id="GFZ06992.1"/>
    </source>
</evidence>
<sequence>MRGRYGWRTTQLAELLEESQSSSAWQTGDSKRCSFNASRRTLRVFKGNKEMLWGRRLEGYTNWREVSRQGELLSDMNPVILSRRMDKESNRCTEVRKASTWVLGGSIMVPRGFGVVQECREMLWDMNESLARHESYEGAGPEAIRMDNLKTLDYLPVGWKGRLLSPVHLDESKPTWMSSSLVAKPKPG</sequence>
<dbReference type="Proteomes" id="UP000585474">
    <property type="component" value="Unassembled WGS sequence"/>
</dbReference>
<keyword evidence="2" id="KW-1185">Reference proteome</keyword>
<evidence type="ECO:0000313" key="2">
    <source>
        <dbReference type="Proteomes" id="UP000585474"/>
    </source>
</evidence>